<evidence type="ECO:0000313" key="2">
    <source>
        <dbReference type="Proteomes" id="UP000190476"/>
    </source>
</evidence>
<dbReference type="Proteomes" id="UP000190476">
    <property type="component" value="Chromosome I"/>
</dbReference>
<reference evidence="2" key="1">
    <citation type="submission" date="2017-03" db="EMBL/GenBank/DDBJ databases">
        <authorList>
            <person name="Falquet L."/>
            <person name="Falquet L."/>
        </authorList>
    </citation>
    <scope>NUCLEOTIDE SEQUENCE [LARGE SCALE GENOMIC DNA]</scope>
</reference>
<proteinExistence type="predicted"/>
<keyword evidence="2" id="KW-1185">Reference proteome</keyword>
<dbReference type="EMBL" id="LT799839">
    <property type="protein sequence ID" value="SLK10176.1"/>
    <property type="molecule type" value="Genomic_DNA"/>
</dbReference>
<gene>
    <name evidence="1" type="ORF">CCH01_00310</name>
</gene>
<protein>
    <submittedName>
        <fullName evidence="1">Uncharacterized protein</fullName>
    </submittedName>
</protein>
<organism evidence="1 2">
    <name type="scientific">Clostridium chauvoei JF4335</name>
    <dbReference type="NCBI Taxonomy" id="1351755"/>
    <lineage>
        <taxon>Bacteria</taxon>
        <taxon>Bacillati</taxon>
        <taxon>Bacillota</taxon>
        <taxon>Clostridia</taxon>
        <taxon>Eubacteriales</taxon>
        <taxon>Clostridiaceae</taxon>
        <taxon>Clostridium</taxon>
    </lineage>
</organism>
<name>A0A1U6IQ62_9CLOT</name>
<dbReference type="AlphaFoldDB" id="A0A1U6IQ62"/>
<sequence length="34" mass="3897">MLQRLNRESLYSINWKNVECGCIIQVETSIKGLG</sequence>
<evidence type="ECO:0000313" key="1">
    <source>
        <dbReference type="EMBL" id="SLK10176.1"/>
    </source>
</evidence>
<accession>A0A1U6IQ62</accession>